<dbReference type="InterPro" id="IPR049054">
    <property type="entry name" value="CN_hydtase_beta-like_N"/>
</dbReference>
<dbReference type="Pfam" id="PF21006">
    <property type="entry name" value="NHase_beta_N"/>
    <property type="match status" value="1"/>
</dbReference>
<evidence type="ECO:0000313" key="2">
    <source>
        <dbReference type="EMBL" id="MBW4547049.1"/>
    </source>
</evidence>
<dbReference type="Proteomes" id="UP000753908">
    <property type="component" value="Unassembled WGS sequence"/>
</dbReference>
<proteinExistence type="predicted"/>
<name>A0A951UBM6_9CYAN</name>
<accession>A0A951UBM6</accession>
<dbReference type="SUPFAM" id="SSF50090">
    <property type="entry name" value="Electron transport accessory proteins"/>
    <property type="match status" value="1"/>
</dbReference>
<dbReference type="AlphaFoldDB" id="A0A951UBM6"/>
<organism evidence="2 3">
    <name type="scientific">Symplocastrum torsivum CPER-KK1</name>
    <dbReference type="NCBI Taxonomy" id="450513"/>
    <lineage>
        <taxon>Bacteria</taxon>
        <taxon>Bacillati</taxon>
        <taxon>Cyanobacteriota</taxon>
        <taxon>Cyanophyceae</taxon>
        <taxon>Oscillatoriophycideae</taxon>
        <taxon>Oscillatoriales</taxon>
        <taxon>Microcoleaceae</taxon>
        <taxon>Symplocastrum</taxon>
    </lineage>
</organism>
<reference evidence="2" key="2">
    <citation type="journal article" date="2022" name="Microbiol. Resour. Announc.">
        <title>Metagenome Sequencing to Explore Phylogenomics of Terrestrial Cyanobacteria.</title>
        <authorList>
            <person name="Ward R.D."/>
            <person name="Stajich J.E."/>
            <person name="Johansen J.R."/>
            <person name="Huntemann M."/>
            <person name="Clum A."/>
            <person name="Foster B."/>
            <person name="Foster B."/>
            <person name="Roux S."/>
            <person name="Palaniappan K."/>
            <person name="Varghese N."/>
            <person name="Mukherjee S."/>
            <person name="Reddy T.B.K."/>
            <person name="Daum C."/>
            <person name="Copeland A."/>
            <person name="Chen I.A."/>
            <person name="Ivanova N.N."/>
            <person name="Kyrpides N.C."/>
            <person name="Shapiro N."/>
            <person name="Eloe-Fadrosh E.A."/>
            <person name="Pietrasiak N."/>
        </authorList>
    </citation>
    <scope>NUCLEOTIDE SEQUENCE</scope>
    <source>
        <strain evidence="2">CPER-KK1</strain>
    </source>
</reference>
<dbReference type="EMBL" id="JAHHIF010000034">
    <property type="protein sequence ID" value="MBW4547049.1"/>
    <property type="molecule type" value="Genomic_DNA"/>
</dbReference>
<sequence>MRGYHDVGGLPTGAIERAEHNYELWEKRVDALVVLLSNRNPPLICDDELRRGIESLGAEAYEKLSYYERWIASLTQVLLEKGVLTVDELGRKLAEIEEREQ</sequence>
<evidence type="ECO:0000313" key="3">
    <source>
        <dbReference type="Proteomes" id="UP000753908"/>
    </source>
</evidence>
<gene>
    <name evidence="2" type="ORF">KME25_21795</name>
</gene>
<dbReference type="Gene3D" id="1.10.472.20">
    <property type="entry name" value="Nitrile hydratase, beta subunit"/>
    <property type="match status" value="1"/>
</dbReference>
<feature type="domain" description="Nitrile hydratase beta subunit-like N-terminal" evidence="1">
    <location>
        <begin position="1"/>
        <end position="98"/>
    </location>
</feature>
<dbReference type="InterPro" id="IPR042262">
    <property type="entry name" value="CN_hydtase_beta_C"/>
</dbReference>
<reference evidence="2" key="1">
    <citation type="submission" date="2021-05" db="EMBL/GenBank/DDBJ databases">
        <authorList>
            <person name="Pietrasiak N."/>
            <person name="Ward R."/>
            <person name="Stajich J.E."/>
            <person name="Kurbessoian T."/>
        </authorList>
    </citation>
    <scope>NUCLEOTIDE SEQUENCE</scope>
    <source>
        <strain evidence="2">CPER-KK1</strain>
    </source>
</reference>
<comment type="caution">
    <text evidence="2">The sequence shown here is derived from an EMBL/GenBank/DDBJ whole genome shotgun (WGS) entry which is preliminary data.</text>
</comment>
<evidence type="ECO:0000259" key="1">
    <source>
        <dbReference type="Pfam" id="PF21006"/>
    </source>
</evidence>
<protein>
    <submittedName>
        <fullName evidence="2">Nitrile hydratase subunit beta</fullName>
    </submittedName>
</protein>
<dbReference type="InterPro" id="IPR008990">
    <property type="entry name" value="Elect_transpt_acc-like_dom_sf"/>
</dbReference>